<organism evidence="2 3">
    <name type="scientific">Candidatus Phocaeicola faecigallinarum</name>
    <dbReference type="NCBI Taxonomy" id="2838732"/>
    <lineage>
        <taxon>Bacteria</taxon>
        <taxon>Pseudomonadati</taxon>
        <taxon>Bacteroidota</taxon>
        <taxon>Bacteroidia</taxon>
        <taxon>Bacteroidales</taxon>
        <taxon>Bacteroidaceae</taxon>
        <taxon>Phocaeicola</taxon>
    </lineage>
</organism>
<feature type="domain" description="PD-(D/E)XK nuclease-like" evidence="1">
    <location>
        <begin position="24"/>
        <end position="321"/>
    </location>
</feature>
<comment type="caution">
    <text evidence="2">The sequence shown here is derived from an EMBL/GenBank/DDBJ whole genome shotgun (WGS) entry which is preliminary data.</text>
</comment>
<protein>
    <recommendedName>
        <fullName evidence="1">PD-(D/E)XK nuclease-like domain-containing protein</fullName>
    </recommendedName>
</protein>
<proteinExistence type="predicted"/>
<evidence type="ECO:0000259" key="1">
    <source>
        <dbReference type="Pfam" id="PF20796"/>
    </source>
</evidence>
<sequence length="324" mass="37964">MNNLEKLILLKQDAAYQETPPGASEPAFKAHARKKQSLFRQMVLGIPYDPKHKFGKYGAFLMEPFASLGYNFCEVYRNDILNGIKERYVKLNIALHEGLMGNMLRSEHIPWNVFYPMKSDLQATSALLKEILKTDEIDNVTDIRIEWAPEKETALDDNTSFDTYIEYMYNGKECGVGIEVKYTEEGYPFGKLEKKRVMEQDDSLYATKTRQCGLYTYEICNHHLSETLLCKDDYRQIWRNHLLGATMVMNGQIDRFHSITLYPNGNTHFKKVLPEYEKLLSEYGKSTFGYITIEKLILLICKHFEMNEKNRQWVDYLNTRYPFI</sequence>
<reference evidence="2" key="2">
    <citation type="submission" date="2021-04" db="EMBL/GenBank/DDBJ databases">
        <authorList>
            <person name="Gilroy R."/>
        </authorList>
    </citation>
    <scope>NUCLEOTIDE SEQUENCE</scope>
    <source>
        <strain evidence="2">G4-2901</strain>
    </source>
</reference>
<dbReference type="Proteomes" id="UP000783796">
    <property type="component" value="Unassembled WGS sequence"/>
</dbReference>
<evidence type="ECO:0000313" key="3">
    <source>
        <dbReference type="Proteomes" id="UP000783796"/>
    </source>
</evidence>
<name>A0A948WXB1_9BACT</name>
<evidence type="ECO:0000313" key="2">
    <source>
        <dbReference type="EMBL" id="MBU3838499.1"/>
    </source>
</evidence>
<dbReference type="InterPro" id="IPR048822">
    <property type="entry name" value="PDDEXK_13"/>
</dbReference>
<dbReference type="EMBL" id="JAHLFW010000079">
    <property type="protein sequence ID" value="MBU3838499.1"/>
    <property type="molecule type" value="Genomic_DNA"/>
</dbReference>
<dbReference type="AlphaFoldDB" id="A0A948WXB1"/>
<dbReference type="Pfam" id="PF20796">
    <property type="entry name" value="PDDEXK_13"/>
    <property type="match status" value="1"/>
</dbReference>
<accession>A0A948WXB1</accession>
<gene>
    <name evidence="2" type="ORF">H9777_09375</name>
</gene>
<reference evidence="2" key="1">
    <citation type="journal article" date="2021" name="PeerJ">
        <title>Extensive microbial diversity within the chicken gut microbiome revealed by metagenomics and culture.</title>
        <authorList>
            <person name="Gilroy R."/>
            <person name="Ravi A."/>
            <person name="Getino M."/>
            <person name="Pursley I."/>
            <person name="Horton D.L."/>
            <person name="Alikhan N.F."/>
            <person name="Baker D."/>
            <person name="Gharbi K."/>
            <person name="Hall N."/>
            <person name="Watson M."/>
            <person name="Adriaenssens E.M."/>
            <person name="Foster-Nyarko E."/>
            <person name="Jarju S."/>
            <person name="Secka A."/>
            <person name="Antonio M."/>
            <person name="Oren A."/>
            <person name="Chaudhuri R.R."/>
            <person name="La Ragione R."/>
            <person name="Hildebrand F."/>
            <person name="Pallen M.J."/>
        </authorList>
    </citation>
    <scope>NUCLEOTIDE SEQUENCE</scope>
    <source>
        <strain evidence="2">G4-2901</strain>
    </source>
</reference>